<gene>
    <name evidence="2" type="ORF">EPUS_06746</name>
</gene>
<feature type="region of interest" description="Disordered" evidence="1">
    <location>
        <begin position="179"/>
        <end position="201"/>
    </location>
</feature>
<dbReference type="EMBL" id="KE721277">
    <property type="protein sequence ID" value="ERF70961.1"/>
    <property type="molecule type" value="Genomic_DNA"/>
</dbReference>
<evidence type="ECO:0000256" key="1">
    <source>
        <dbReference type="SAM" id="MobiDB-lite"/>
    </source>
</evidence>
<dbReference type="AlphaFoldDB" id="U1GGQ4"/>
<reference evidence="3" key="1">
    <citation type="journal article" date="2014" name="BMC Genomics">
        <title>Genome characteristics reveal the impact of lichenization on lichen-forming fungus Endocarpon pusillum Hedwig (Verrucariales, Ascomycota).</title>
        <authorList>
            <person name="Wang Y.-Y."/>
            <person name="Liu B."/>
            <person name="Zhang X.-Y."/>
            <person name="Zhou Q.-M."/>
            <person name="Zhang T."/>
            <person name="Li H."/>
            <person name="Yu Y.-F."/>
            <person name="Zhang X.-L."/>
            <person name="Hao X.-Y."/>
            <person name="Wang M."/>
            <person name="Wang L."/>
            <person name="Wei J.-C."/>
        </authorList>
    </citation>
    <scope>NUCLEOTIDE SEQUENCE [LARGE SCALE GENOMIC DNA]</scope>
    <source>
        <strain evidence="3">Z07020 / HMAS-L-300199</strain>
    </source>
</reference>
<dbReference type="RefSeq" id="XP_007803415.1">
    <property type="nucleotide sequence ID" value="XM_007805224.1"/>
</dbReference>
<feature type="compositionally biased region" description="Low complexity" evidence="1">
    <location>
        <begin position="186"/>
        <end position="198"/>
    </location>
</feature>
<feature type="compositionally biased region" description="Polar residues" evidence="1">
    <location>
        <begin position="43"/>
        <end position="52"/>
    </location>
</feature>
<sequence length="224" mass="24225">MQDVSELGELTPEELFAGLDFGSGIQVSRSKSRSKSAEDETLPESQVISSYESDPKVDATAIANVSSSTVLESDDDQPAFVVTHSYLEDKIENGRPTSIRVAIRPSYQHSPLRESHSAPFRYSAEVLHTMEVGDLLITVDAGNSGKRVAYDPPLNPTPCSSVSSRLRSMSSLRRRIISQGAESIRSNDNSSDRMSMSSVNGGSARSIAMDWDPVVSDIQEGVAV</sequence>
<proteinExistence type="predicted"/>
<protein>
    <submittedName>
        <fullName evidence="2">Uncharacterized protein</fullName>
    </submittedName>
</protein>
<accession>U1GGQ4</accession>
<name>U1GGQ4_ENDPU</name>
<evidence type="ECO:0000313" key="3">
    <source>
        <dbReference type="Proteomes" id="UP000019373"/>
    </source>
</evidence>
<dbReference type="HOGENOM" id="CLU_1235010_0_0_1"/>
<dbReference type="Proteomes" id="UP000019373">
    <property type="component" value="Unassembled WGS sequence"/>
</dbReference>
<feature type="region of interest" description="Disordered" evidence="1">
    <location>
        <begin position="25"/>
        <end position="53"/>
    </location>
</feature>
<keyword evidence="3" id="KW-1185">Reference proteome</keyword>
<evidence type="ECO:0000313" key="2">
    <source>
        <dbReference type="EMBL" id="ERF70961.1"/>
    </source>
</evidence>
<dbReference type="GeneID" id="19241639"/>
<dbReference type="OrthoDB" id="10464013at2759"/>
<organism evidence="2 3">
    <name type="scientific">Endocarpon pusillum (strain Z07020 / HMAS-L-300199)</name>
    <name type="common">Lichen-forming fungus</name>
    <dbReference type="NCBI Taxonomy" id="1263415"/>
    <lineage>
        <taxon>Eukaryota</taxon>
        <taxon>Fungi</taxon>
        <taxon>Dikarya</taxon>
        <taxon>Ascomycota</taxon>
        <taxon>Pezizomycotina</taxon>
        <taxon>Eurotiomycetes</taxon>
        <taxon>Chaetothyriomycetidae</taxon>
        <taxon>Verrucariales</taxon>
        <taxon>Verrucariaceae</taxon>
        <taxon>Endocarpon</taxon>
    </lineage>
</organism>